<evidence type="ECO:0000313" key="1">
    <source>
        <dbReference type="EMBL" id="GAA5152780.1"/>
    </source>
</evidence>
<proteinExistence type="predicted"/>
<dbReference type="InterPro" id="IPR052341">
    <property type="entry name" value="LOG_family_nucleotidases"/>
</dbReference>
<sequence length="367" mass="39178">MKRTHGRVVHVESEADLERRLASGSRRLGSWRVAGLDLRGRGADLLGRDVTGAAFLGCRFDDGDDDALVEAGALVLPQVGESPLDVYRGRLYTADELYDADRYRDTLDARAYAWAQEPPDREDALAIALHDHAIDEAITAWTPHHRVAGVMGGHGLRRDEPGYADAARLGRGLAAAGLTVATGGGPGAMEAANLGARLPDDALEAALATVAAVPSFRPSVDAWVRTAREAMDGVPVAAETLGVPTWHYGHEPPNLFATAIAKYLRNATREAVLVEICDAGIVFLPGAAGTVQEVFQDGCENYYADSMSLAPMVLLGERFWTETLPVHPLLTSLARDRPMADHVHLVDTVEEAVAVLAAARPADATGR</sequence>
<dbReference type="RefSeq" id="WP_345461184.1">
    <property type="nucleotide sequence ID" value="NZ_BAABKG010000004.1"/>
</dbReference>
<comment type="caution">
    <text evidence="1">The sequence shown here is derived from an EMBL/GenBank/DDBJ whole genome shotgun (WGS) entry which is preliminary data.</text>
</comment>
<accession>A0ABP9PV72</accession>
<dbReference type="PANTHER" id="PTHR43393:SF3">
    <property type="entry name" value="LYSINE DECARBOXYLASE-LIKE PROTEIN"/>
    <property type="match status" value="1"/>
</dbReference>
<evidence type="ECO:0000313" key="2">
    <source>
        <dbReference type="Proteomes" id="UP001500221"/>
    </source>
</evidence>
<dbReference type="Gene3D" id="3.40.50.450">
    <property type="match status" value="1"/>
</dbReference>
<name>A0ABP9PV72_9ACTN</name>
<protein>
    <submittedName>
        <fullName evidence="1">LOG family protein</fullName>
    </submittedName>
</protein>
<organism evidence="1 2">
    <name type="scientific">Nocardioides marinquilinus</name>
    <dbReference type="NCBI Taxonomy" id="1210400"/>
    <lineage>
        <taxon>Bacteria</taxon>
        <taxon>Bacillati</taxon>
        <taxon>Actinomycetota</taxon>
        <taxon>Actinomycetes</taxon>
        <taxon>Propionibacteriales</taxon>
        <taxon>Nocardioidaceae</taxon>
        <taxon>Nocardioides</taxon>
    </lineage>
</organism>
<dbReference type="Proteomes" id="UP001500221">
    <property type="component" value="Unassembled WGS sequence"/>
</dbReference>
<gene>
    <name evidence="1" type="ORF">GCM10023340_33700</name>
</gene>
<reference evidence="2" key="1">
    <citation type="journal article" date="2019" name="Int. J. Syst. Evol. Microbiol.">
        <title>The Global Catalogue of Microorganisms (GCM) 10K type strain sequencing project: providing services to taxonomists for standard genome sequencing and annotation.</title>
        <authorList>
            <consortium name="The Broad Institute Genomics Platform"/>
            <consortium name="The Broad Institute Genome Sequencing Center for Infectious Disease"/>
            <person name="Wu L."/>
            <person name="Ma J."/>
        </authorList>
    </citation>
    <scope>NUCLEOTIDE SEQUENCE [LARGE SCALE GENOMIC DNA]</scope>
    <source>
        <strain evidence="2">JCM 18459</strain>
    </source>
</reference>
<dbReference type="SUPFAM" id="SSF102405">
    <property type="entry name" value="MCP/YpsA-like"/>
    <property type="match status" value="1"/>
</dbReference>
<keyword evidence="2" id="KW-1185">Reference proteome</keyword>
<dbReference type="PANTHER" id="PTHR43393">
    <property type="entry name" value="CYTOKININ RIBOSIDE 5'-MONOPHOSPHATE PHOSPHORIBOHYDROLASE"/>
    <property type="match status" value="1"/>
</dbReference>
<dbReference type="EMBL" id="BAABKG010000004">
    <property type="protein sequence ID" value="GAA5152780.1"/>
    <property type="molecule type" value="Genomic_DNA"/>
</dbReference>